<accession>A0A9D4IVI4</accession>
<gene>
    <name evidence="1" type="ORF">DPMN_164546</name>
</gene>
<keyword evidence="2" id="KW-1185">Reference proteome</keyword>
<name>A0A9D4IVI4_DREPO</name>
<proteinExistence type="predicted"/>
<protein>
    <submittedName>
        <fullName evidence="1">Uncharacterized protein</fullName>
    </submittedName>
</protein>
<evidence type="ECO:0000313" key="2">
    <source>
        <dbReference type="Proteomes" id="UP000828390"/>
    </source>
</evidence>
<evidence type="ECO:0000313" key="1">
    <source>
        <dbReference type="EMBL" id="KAH3786439.1"/>
    </source>
</evidence>
<reference evidence="1" key="1">
    <citation type="journal article" date="2019" name="bioRxiv">
        <title>The Genome of the Zebra Mussel, Dreissena polymorpha: A Resource for Invasive Species Research.</title>
        <authorList>
            <person name="McCartney M.A."/>
            <person name="Auch B."/>
            <person name="Kono T."/>
            <person name="Mallez S."/>
            <person name="Zhang Y."/>
            <person name="Obille A."/>
            <person name="Becker A."/>
            <person name="Abrahante J.E."/>
            <person name="Garbe J."/>
            <person name="Badalamenti J.P."/>
            <person name="Herman A."/>
            <person name="Mangelson H."/>
            <person name="Liachko I."/>
            <person name="Sullivan S."/>
            <person name="Sone E.D."/>
            <person name="Koren S."/>
            <person name="Silverstein K.A.T."/>
            <person name="Beckman K.B."/>
            <person name="Gohl D.M."/>
        </authorList>
    </citation>
    <scope>NUCLEOTIDE SEQUENCE</scope>
    <source>
        <strain evidence="1">Duluth1</strain>
        <tissue evidence="1">Whole animal</tissue>
    </source>
</reference>
<comment type="caution">
    <text evidence="1">The sequence shown here is derived from an EMBL/GenBank/DDBJ whole genome shotgun (WGS) entry which is preliminary data.</text>
</comment>
<dbReference type="Proteomes" id="UP000828390">
    <property type="component" value="Unassembled WGS sequence"/>
</dbReference>
<sequence length="88" mass="9742">MLSKELRRIVCFIWYVLRSGEITVQDPGQAAASGVICNTSVEISFDPALLRSHVGYINILANNVDKYIGIFSQSVIGLNSLLEINQEE</sequence>
<dbReference type="AlphaFoldDB" id="A0A9D4IVI4"/>
<dbReference type="EMBL" id="JAIWYP010000008">
    <property type="protein sequence ID" value="KAH3786439.1"/>
    <property type="molecule type" value="Genomic_DNA"/>
</dbReference>
<organism evidence="1 2">
    <name type="scientific">Dreissena polymorpha</name>
    <name type="common">Zebra mussel</name>
    <name type="synonym">Mytilus polymorpha</name>
    <dbReference type="NCBI Taxonomy" id="45954"/>
    <lineage>
        <taxon>Eukaryota</taxon>
        <taxon>Metazoa</taxon>
        <taxon>Spiralia</taxon>
        <taxon>Lophotrochozoa</taxon>
        <taxon>Mollusca</taxon>
        <taxon>Bivalvia</taxon>
        <taxon>Autobranchia</taxon>
        <taxon>Heteroconchia</taxon>
        <taxon>Euheterodonta</taxon>
        <taxon>Imparidentia</taxon>
        <taxon>Neoheterodontei</taxon>
        <taxon>Myida</taxon>
        <taxon>Dreissenoidea</taxon>
        <taxon>Dreissenidae</taxon>
        <taxon>Dreissena</taxon>
    </lineage>
</organism>
<reference evidence="1" key="2">
    <citation type="submission" date="2020-11" db="EMBL/GenBank/DDBJ databases">
        <authorList>
            <person name="McCartney M.A."/>
            <person name="Auch B."/>
            <person name="Kono T."/>
            <person name="Mallez S."/>
            <person name="Becker A."/>
            <person name="Gohl D.M."/>
            <person name="Silverstein K.A.T."/>
            <person name="Koren S."/>
            <person name="Bechman K.B."/>
            <person name="Herman A."/>
            <person name="Abrahante J.E."/>
            <person name="Garbe J."/>
        </authorList>
    </citation>
    <scope>NUCLEOTIDE SEQUENCE</scope>
    <source>
        <strain evidence="1">Duluth1</strain>
        <tissue evidence="1">Whole animal</tissue>
    </source>
</reference>